<dbReference type="InterPro" id="IPR023198">
    <property type="entry name" value="PGP-like_dom2"/>
</dbReference>
<dbReference type="SFLD" id="SFLDG01129">
    <property type="entry name" value="C1.5:_HAD__Beta-PGM__Phosphata"/>
    <property type="match status" value="1"/>
</dbReference>
<keyword evidence="4" id="KW-0460">Magnesium</keyword>
<protein>
    <submittedName>
        <fullName evidence="6">HAD family phosphatase</fullName>
    </submittedName>
</protein>
<evidence type="ECO:0000256" key="4">
    <source>
        <dbReference type="ARBA" id="ARBA00022842"/>
    </source>
</evidence>
<accession>A0A9D0ZL11</accession>
<evidence type="ECO:0000256" key="1">
    <source>
        <dbReference type="ARBA" id="ARBA00001946"/>
    </source>
</evidence>
<name>A0A9D0ZL11_9FIRM</name>
<dbReference type="AlphaFoldDB" id="A0A9D0ZL11"/>
<dbReference type="InterPro" id="IPR006439">
    <property type="entry name" value="HAD-SF_hydro_IA"/>
</dbReference>
<gene>
    <name evidence="6" type="ORF">IAA52_03820</name>
</gene>
<dbReference type="NCBIfam" id="TIGR01509">
    <property type="entry name" value="HAD-SF-IA-v3"/>
    <property type="match status" value="1"/>
</dbReference>
<dbReference type="GO" id="GO:0046872">
    <property type="term" value="F:metal ion binding"/>
    <property type="evidence" value="ECO:0007669"/>
    <property type="project" value="UniProtKB-KW"/>
</dbReference>
<dbReference type="PRINTS" id="PR00413">
    <property type="entry name" value="HADHALOGNASE"/>
</dbReference>
<sequence>MKAIVFDFNGTMFMDTDKHRLAWNEFFAKMIGRPLTEEEFRVYACGPGVDTIIRRFYHADLDAAQIDALCEEKEAIYRRLCREDVENLRLAGGLPALLDRLKAAGVPMAIATGARRSNMDFYMEAFGLERWFDWDHIIYDDGTLPGKPAPDVYLCACARLDVAPGDCVVVEDSFAGIESANAAGVGGIIAITATNSRQELAALPGVRAVIDDYCHFSENFAPVA</sequence>
<dbReference type="Pfam" id="PF00702">
    <property type="entry name" value="Hydrolase"/>
    <property type="match status" value="1"/>
</dbReference>
<evidence type="ECO:0000256" key="2">
    <source>
        <dbReference type="ARBA" id="ARBA00006171"/>
    </source>
</evidence>
<dbReference type="Gene3D" id="3.40.50.1000">
    <property type="entry name" value="HAD superfamily/HAD-like"/>
    <property type="match status" value="1"/>
</dbReference>
<dbReference type="SUPFAM" id="SSF56784">
    <property type="entry name" value="HAD-like"/>
    <property type="match status" value="1"/>
</dbReference>
<reference evidence="6" key="2">
    <citation type="journal article" date="2021" name="PeerJ">
        <title>Extensive microbial diversity within the chicken gut microbiome revealed by metagenomics and culture.</title>
        <authorList>
            <person name="Gilroy R."/>
            <person name="Ravi A."/>
            <person name="Getino M."/>
            <person name="Pursley I."/>
            <person name="Horton D.L."/>
            <person name="Alikhan N.F."/>
            <person name="Baker D."/>
            <person name="Gharbi K."/>
            <person name="Hall N."/>
            <person name="Watson M."/>
            <person name="Adriaenssens E.M."/>
            <person name="Foster-Nyarko E."/>
            <person name="Jarju S."/>
            <person name="Secka A."/>
            <person name="Antonio M."/>
            <person name="Oren A."/>
            <person name="Chaudhuri R.R."/>
            <person name="La Ragione R."/>
            <person name="Hildebrand F."/>
            <person name="Pallen M.J."/>
        </authorList>
    </citation>
    <scope>NUCLEOTIDE SEQUENCE</scope>
    <source>
        <strain evidence="6">ChiSjej6B24-2974</strain>
    </source>
</reference>
<evidence type="ECO:0000313" key="7">
    <source>
        <dbReference type="Proteomes" id="UP000824260"/>
    </source>
</evidence>
<dbReference type="GO" id="GO:0003824">
    <property type="term" value="F:catalytic activity"/>
    <property type="evidence" value="ECO:0007669"/>
    <property type="project" value="UniProtKB-ARBA"/>
</dbReference>
<evidence type="ECO:0000256" key="3">
    <source>
        <dbReference type="ARBA" id="ARBA00022723"/>
    </source>
</evidence>
<dbReference type="SFLD" id="SFLDS00003">
    <property type="entry name" value="Haloacid_Dehalogenase"/>
    <property type="match status" value="1"/>
</dbReference>
<dbReference type="PANTHER" id="PTHR46193:SF18">
    <property type="entry name" value="HEXITOL PHOSPHATASE B"/>
    <property type="match status" value="1"/>
</dbReference>
<dbReference type="Proteomes" id="UP000824260">
    <property type="component" value="Unassembled WGS sequence"/>
</dbReference>
<dbReference type="EMBL" id="DVFZ01000037">
    <property type="protein sequence ID" value="HIQ82209.1"/>
    <property type="molecule type" value="Genomic_DNA"/>
</dbReference>
<keyword evidence="5" id="KW-0119">Carbohydrate metabolism</keyword>
<dbReference type="InterPro" id="IPR036412">
    <property type="entry name" value="HAD-like_sf"/>
</dbReference>
<proteinExistence type="inferred from homology"/>
<dbReference type="InterPro" id="IPR051600">
    <property type="entry name" value="Beta-PGM-like"/>
</dbReference>
<dbReference type="CDD" id="cd07505">
    <property type="entry name" value="HAD_BPGM-like"/>
    <property type="match status" value="1"/>
</dbReference>
<comment type="similarity">
    <text evidence="2">Belongs to the HAD-like hydrolase superfamily. CbbY/CbbZ/Gph/YieH family.</text>
</comment>
<keyword evidence="3" id="KW-0479">Metal-binding</keyword>
<reference evidence="6" key="1">
    <citation type="submission" date="2020-10" db="EMBL/GenBank/DDBJ databases">
        <authorList>
            <person name="Gilroy R."/>
        </authorList>
    </citation>
    <scope>NUCLEOTIDE SEQUENCE</scope>
    <source>
        <strain evidence="6">ChiSjej6B24-2974</strain>
    </source>
</reference>
<evidence type="ECO:0000313" key="6">
    <source>
        <dbReference type="EMBL" id="HIQ82209.1"/>
    </source>
</evidence>
<dbReference type="InterPro" id="IPR023214">
    <property type="entry name" value="HAD_sf"/>
</dbReference>
<dbReference type="PANTHER" id="PTHR46193">
    <property type="entry name" value="6-PHOSPHOGLUCONATE PHOSPHATASE"/>
    <property type="match status" value="1"/>
</dbReference>
<evidence type="ECO:0000256" key="5">
    <source>
        <dbReference type="ARBA" id="ARBA00023277"/>
    </source>
</evidence>
<comment type="cofactor">
    <cofactor evidence="1">
        <name>Mg(2+)</name>
        <dbReference type="ChEBI" id="CHEBI:18420"/>
    </cofactor>
</comment>
<organism evidence="6 7">
    <name type="scientific">Candidatus Pullichristensenella stercorigallinarum</name>
    <dbReference type="NCBI Taxonomy" id="2840909"/>
    <lineage>
        <taxon>Bacteria</taxon>
        <taxon>Bacillati</taxon>
        <taxon>Bacillota</taxon>
        <taxon>Clostridia</taxon>
        <taxon>Candidatus Pullichristensenella</taxon>
    </lineage>
</organism>
<dbReference type="Gene3D" id="1.10.150.240">
    <property type="entry name" value="Putative phosphatase, domain 2"/>
    <property type="match status" value="1"/>
</dbReference>
<comment type="caution">
    <text evidence="6">The sequence shown here is derived from an EMBL/GenBank/DDBJ whole genome shotgun (WGS) entry which is preliminary data.</text>
</comment>